<comment type="caution">
    <text evidence="12">The sequence shown here is derived from an EMBL/GenBank/DDBJ whole genome shotgun (WGS) entry which is preliminary data.</text>
</comment>
<dbReference type="GO" id="GO:0005524">
    <property type="term" value="F:ATP binding"/>
    <property type="evidence" value="ECO:0007669"/>
    <property type="project" value="UniProtKB-KW"/>
</dbReference>
<reference evidence="12 13" key="1">
    <citation type="journal article" date="2019" name="Appl. Environ. Microbiol.">
        <title>Environmental Evidence and Genomic Insight of Iron-oxidizing Bacteria Preference Towards More Corrosion Resistant Stainless Steel at Higher Salinities.</title>
        <authorList>
            <person name="Garrison C.E."/>
            <person name="Price K.A."/>
            <person name="Field E.K."/>
        </authorList>
    </citation>
    <scope>NUCLEOTIDE SEQUENCE [LARGE SCALE GENOMIC DNA]</scope>
    <source>
        <strain evidence="12 13">P3</strain>
    </source>
</reference>
<dbReference type="GO" id="GO:0006355">
    <property type="term" value="P:regulation of DNA-templated transcription"/>
    <property type="evidence" value="ECO:0007669"/>
    <property type="project" value="InterPro"/>
</dbReference>
<feature type="domain" description="Response regulatory" evidence="11">
    <location>
        <begin position="4"/>
        <end position="118"/>
    </location>
</feature>
<evidence type="ECO:0000259" key="10">
    <source>
        <dbReference type="PROSITE" id="PS50045"/>
    </source>
</evidence>
<keyword evidence="13" id="KW-1185">Reference proteome</keyword>
<dbReference type="InterPro" id="IPR002197">
    <property type="entry name" value="HTH_Fis"/>
</dbReference>
<name>A0A5R9GNS2_9PROT</name>
<dbReference type="SMART" id="SM00382">
    <property type="entry name" value="AAA"/>
    <property type="match status" value="1"/>
</dbReference>
<dbReference type="SUPFAM" id="SSF52540">
    <property type="entry name" value="P-loop containing nucleoside triphosphate hydrolases"/>
    <property type="match status" value="1"/>
</dbReference>
<accession>A0A5R9GNS2</accession>
<dbReference type="Proteomes" id="UP000306585">
    <property type="component" value="Unassembled WGS sequence"/>
</dbReference>
<evidence type="ECO:0000256" key="9">
    <source>
        <dbReference type="SAM" id="Coils"/>
    </source>
</evidence>
<keyword evidence="2" id="KW-0547">Nucleotide-binding</keyword>
<dbReference type="FunFam" id="3.40.50.300:FF:000006">
    <property type="entry name" value="DNA-binding transcriptional regulator NtrC"/>
    <property type="match status" value="1"/>
</dbReference>
<dbReference type="Gene3D" id="1.10.8.60">
    <property type="match status" value="1"/>
</dbReference>
<keyword evidence="9" id="KW-0175">Coiled coil</keyword>
<dbReference type="SUPFAM" id="SSF52172">
    <property type="entry name" value="CheY-like"/>
    <property type="match status" value="1"/>
</dbReference>
<dbReference type="GO" id="GO:0043565">
    <property type="term" value="F:sequence-specific DNA binding"/>
    <property type="evidence" value="ECO:0007669"/>
    <property type="project" value="InterPro"/>
</dbReference>
<dbReference type="InterPro" id="IPR027417">
    <property type="entry name" value="P-loop_NTPase"/>
</dbReference>
<keyword evidence="4" id="KW-0902">Two-component regulatory system</keyword>
<keyword evidence="6" id="KW-0238">DNA-binding</keyword>
<dbReference type="OrthoDB" id="5728154at2"/>
<protein>
    <submittedName>
        <fullName evidence="12">Sigma-54-dependent Fis family transcriptional regulator</fullName>
    </submittedName>
</protein>
<dbReference type="RefSeq" id="WP_138240147.1">
    <property type="nucleotide sequence ID" value="NZ_VBRY01000014.1"/>
</dbReference>
<dbReference type="Gene3D" id="3.40.50.300">
    <property type="entry name" value="P-loop containing nucleotide triphosphate hydrolases"/>
    <property type="match status" value="1"/>
</dbReference>
<dbReference type="FunFam" id="3.40.50.2300:FF:000018">
    <property type="entry name" value="DNA-binding transcriptional regulator NtrC"/>
    <property type="match status" value="1"/>
</dbReference>
<evidence type="ECO:0000256" key="2">
    <source>
        <dbReference type="ARBA" id="ARBA00022741"/>
    </source>
</evidence>
<dbReference type="InterPro" id="IPR003593">
    <property type="entry name" value="AAA+_ATPase"/>
</dbReference>
<keyword evidence="3" id="KW-0067">ATP-binding</keyword>
<dbReference type="Gene3D" id="3.40.50.2300">
    <property type="match status" value="1"/>
</dbReference>
<proteinExistence type="predicted"/>
<dbReference type="InterPro" id="IPR009057">
    <property type="entry name" value="Homeodomain-like_sf"/>
</dbReference>
<dbReference type="InterPro" id="IPR025943">
    <property type="entry name" value="Sigma_54_int_dom_ATP-bd_2"/>
</dbReference>
<keyword evidence="7" id="KW-0804">Transcription</keyword>
<organism evidence="12 13">
    <name type="scientific">Mariprofundus erugo</name>
    <dbReference type="NCBI Taxonomy" id="2528639"/>
    <lineage>
        <taxon>Bacteria</taxon>
        <taxon>Pseudomonadati</taxon>
        <taxon>Pseudomonadota</taxon>
        <taxon>Candidatius Mariprofundia</taxon>
        <taxon>Mariprofundales</taxon>
        <taxon>Mariprofundaceae</taxon>
        <taxon>Mariprofundus</taxon>
    </lineage>
</organism>
<dbReference type="Gene3D" id="1.10.10.60">
    <property type="entry name" value="Homeodomain-like"/>
    <property type="match status" value="1"/>
</dbReference>
<dbReference type="PANTHER" id="PTHR32071:SF17">
    <property type="entry name" value="TRANSCRIPTIONAL REGULATOR (NTRC FAMILY)"/>
    <property type="match status" value="1"/>
</dbReference>
<dbReference type="Pfam" id="PF02954">
    <property type="entry name" value="HTH_8"/>
    <property type="match status" value="1"/>
</dbReference>
<evidence type="ECO:0000259" key="11">
    <source>
        <dbReference type="PROSITE" id="PS50110"/>
    </source>
</evidence>
<dbReference type="PROSITE" id="PS50110">
    <property type="entry name" value="RESPONSE_REGULATORY"/>
    <property type="match status" value="1"/>
</dbReference>
<feature type="domain" description="Sigma-54 factor interaction" evidence="10">
    <location>
        <begin position="143"/>
        <end position="372"/>
    </location>
</feature>
<dbReference type="Pfam" id="PF00072">
    <property type="entry name" value="Response_reg"/>
    <property type="match status" value="1"/>
</dbReference>
<dbReference type="PANTHER" id="PTHR32071">
    <property type="entry name" value="TRANSCRIPTIONAL REGULATORY PROTEIN"/>
    <property type="match status" value="1"/>
</dbReference>
<dbReference type="InterPro" id="IPR011006">
    <property type="entry name" value="CheY-like_superfamily"/>
</dbReference>
<gene>
    <name evidence="12" type="ORF">FEF65_12455</name>
</gene>
<sequence length="465" mass="52212">MTSRIMIVDDEQPIRESLQGLFEDEEYLVVCAASGEEAIARLRKQPVDCVLLDIWMPGIDGLETLSRIRQVDEGLPVIMMSGHATIDTAVRATRQGAFDFVEKPLSFDRLSILVRNAVQKRRLEQENSDLKRQEHLHQSRQELIGSSKAIAEVKSLIGRVAQSESPVLILGEHGTGKAVAARLLHAASRRKDKPFVEVNTASVPANRMDSELFGHEKGAFTGALHSQRGRFEAAHTGTLFFDEVTELSLSAQAKVLRVMQERSVQRLGNPAQLPCNVRLIAASASDLERVLRDGQLREDFYYRLNVVSIHMPALRERKEDIPLLVETLAREQARELGGEPVRFTPAVLAELAGYRWPGNVRELRNYIERCHILMPGEEMNTANMLPPDQAVTQPRGHVAAVAGSSIDAETFHEAREAFERSFLLQKLEQHEWNISRTAADIGMERSQLHRKIKSFALMPVQKDML</sequence>
<dbReference type="PROSITE" id="PS00676">
    <property type="entry name" value="SIGMA54_INTERACT_2"/>
    <property type="match status" value="1"/>
</dbReference>
<dbReference type="InterPro" id="IPR002078">
    <property type="entry name" value="Sigma_54_int"/>
</dbReference>
<dbReference type="PROSITE" id="PS00688">
    <property type="entry name" value="SIGMA54_INTERACT_3"/>
    <property type="match status" value="1"/>
</dbReference>
<evidence type="ECO:0000313" key="12">
    <source>
        <dbReference type="EMBL" id="TLS65632.1"/>
    </source>
</evidence>
<dbReference type="InterPro" id="IPR058031">
    <property type="entry name" value="AAA_lid_NorR"/>
</dbReference>
<evidence type="ECO:0000256" key="1">
    <source>
        <dbReference type="ARBA" id="ARBA00022553"/>
    </source>
</evidence>
<evidence type="ECO:0000313" key="13">
    <source>
        <dbReference type="Proteomes" id="UP000306585"/>
    </source>
</evidence>
<evidence type="ECO:0000256" key="7">
    <source>
        <dbReference type="ARBA" id="ARBA00023163"/>
    </source>
</evidence>
<dbReference type="CDD" id="cd00009">
    <property type="entry name" value="AAA"/>
    <property type="match status" value="1"/>
</dbReference>
<feature type="coiled-coil region" evidence="9">
    <location>
        <begin position="113"/>
        <end position="140"/>
    </location>
</feature>
<evidence type="ECO:0000256" key="6">
    <source>
        <dbReference type="ARBA" id="ARBA00023125"/>
    </source>
</evidence>
<dbReference type="Pfam" id="PF00158">
    <property type="entry name" value="Sigma54_activat"/>
    <property type="match status" value="1"/>
</dbReference>
<keyword evidence="1 8" id="KW-0597">Phosphoprotein</keyword>
<evidence type="ECO:0000256" key="5">
    <source>
        <dbReference type="ARBA" id="ARBA00023015"/>
    </source>
</evidence>
<dbReference type="SMART" id="SM00448">
    <property type="entry name" value="REC"/>
    <property type="match status" value="1"/>
</dbReference>
<feature type="modified residue" description="4-aspartylphosphate" evidence="8">
    <location>
        <position position="53"/>
    </location>
</feature>
<evidence type="ECO:0000256" key="8">
    <source>
        <dbReference type="PROSITE-ProRule" id="PRU00169"/>
    </source>
</evidence>
<dbReference type="InterPro" id="IPR001789">
    <property type="entry name" value="Sig_transdc_resp-reg_receiver"/>
</dbReference>
<dbReference type="GO" id="GO:0000160">
    <property type="term" value="P:phosphorelay signal transduction system"/>
    <property type="evidence" value="ECO:0007669"/>
    <property type="project" value="UniProtKB-KW"/>
</dbReference>
<keyword evidence="5" id="KW-0805">Transcription regulation</keyword>
<dbReference type="Pfam" id="PF25601">
    <property type="entry name" value="AAA_lid_14"/>
    <property type="match status" value="1"/>
</dbReference>
<dbReference type="InterPro" id="IPR025944">
    <property type="entry name" value="Sigma_54_int_dom_CS"/>
</dbReference>
<dbReference type="AlphaFoldDB" id="A0A5R9GNS2"/>
<evidence type="ECO:0000256" key="4">
    <source>
        <dbReference type="ARBA" id="ARBA00023012"/>
    </source>
</evidence>
<dbReference type="CDD" id="cd17550">
    <property type="entry name" value="REC_NtrX-like"/>
    <property type="match status" value="1"/>
</dbReference>
<evidence type="ECO:0000256" key="3">
    <source>
        <dbReference type="ARBA" id="ARBA00022840"/>
    </source>
</evidence>
<dbReference type="EMBL" id="VBRY01000014">
    <property type="protein sequence ID" value="TLS65632.1"/>
    <property type="molecule type" value="Genomic_DNA"/>
</dbReference>
<dbReference type="SUPFAM" id="SSF46689">
    <property type="entry name" value="Homeodomain-like"/>
    <property type="match status" value="1"/>
</dbReference>
<dbReference type="PROSITE" id="PS50045">
    <property type="entry name" value="SIGMA54_INTERACT_4"/>
    <property type="match status" value="1"/>
</dbReference>